<gene>
    <name evidence="1" type="ORF">B9Z19DRAFT_1126992</name>
</gene>
<dbReference type="AlphaFoldDB" id="A0A2T6ZS26"/>
<organism evidence="1 2">
    <name type="scientific">Tuber borchii</name>
    <name type="common">White truffle</name>
    <dbReference type="NCBI Taxonomy" id="42251"/>
    <lineage>
        <taxon>Eukaryota</taxon>
        <taxon>Fungi</taxon>
        <taxon>Dikarya</taxon>
        <taxon>Ascomycota</taxon>
        <taxon>Pezizomycotina</taxon>
        <taxon>Pezizomycetes</taxon>
        <taxon>Pezizales</taxon>
        <taxon>Tuberaceae</taxon>
        <taxon>Tuber</taxon>
    </lineage>
</organism>
<name>A0A2T6ZS26_TUBBO</name>
<dbReference type="EMBL" id="NESQ01000124">
    <property type="protein sequence ID" value="PUU78288.1"/>
    <property type="molecule type" value="Genomic_DNA"/>
</dbReference>
<dbReference type="Proteomes" id="UP000244722">
    <property type="component" value="Unassembled WGS sequence"/>
</dbReference>
<proteinExistence type="predicted"/>
<comment type="caution">
    <text evidence="1">The sequence shown here is derived from an EMBL/GenBank/DDBJ whole genome shotgun (WGS) entry which is preliminary data.</text>
</comment>
<sequence length="221" mass="23990">MAADSAIRGTRCGIVRIRDWIHSREAIVVRLDKLIAEIVSIKGQASAVESRDLKTKLSKCPGSLSLSGAAPKRSGEEEYEGETTSMVASLVSEHSESGAQALAPAPVRPGGVELGGFRRLGLGRETSDEPKILLRESEAIAMDSSCSSASGVSESSLREHARIESNLWKLFGIRPEPLHELLFRNGPFRISKLGYAMLQSRFLRAEITTRPSLAQASYNLK</sequence>
<accession>A0A2T6ZS26</accession>
<evidence type="ECO:0000313" key="1">
    <source>
        <dbReference type="EMBL" id="PUU78288.1"/>
    </source>
</evidence>
<reference evidence="1 2" key="1">
    <citation type="submission" date="2017-04" db="EMBL/GenBank/DDBJ databases">
        <title>Draft genome sequence of Tuber borchii Vittad., a whitish edible truffle.</title>
        <authorList>
            <consortium name="DOE Joint Genome Institute"/>
            <person name="Murat C."/>
            <person name="Kuo A."/>
            <person name="Barry K.W."/>
            <person name="Clum A."/>
            <person name="Dockter R.B."/>
            <person name="Fauchery L."/>
            <person name="Iotti M."/>
            <person name="Kohler A."/>
            <person name="Labutti K."/>
            <person name="Lindquist E.A."/>
            <person name="Lipzen A."/>
            <person name="Ohm R.A."/>
            <person name="Wang M."/>
            <person name="Grigoriev I.V."/>
            <person name="Zambonelli A."/>
            <person name="Martin F.M."/>
        </authorList>
    </citation>
    <scope>NUCLEOTIDE SEQUENCE [LARGE SCALE GENOMIC DNA]</scope>
    <source>
        <strain evidence="1 2">Tbo3840</strain>
    </source>
</reference>
<evidence type="ECO:0000313" key="2">
    <source>
        <dbReference type="Proteomes" id="UP000244722"/>
    </source>
</evidence>
<protein>
    <submittedName>
        <fullName evidence="1">Uncharacterized protein</fullName>
    </submittedName>
</protein>
<keyword evidence="2" id="KW-1185">Reference proteome</keyword>